<reference evidence="2" key="1">
    <citation type="submission" date="2023-03" db="EMBL/GenBank/DDBJ databases">
        <title>Massive genome expansion in bonnet fungi (Mycena s.s.) driven by repeated elements and novel gene families across ecological guilds.</title>
        <authorList>
            <consortium name="Lawrence Berkeley National Laboratory"/>
            <person name="Harder C.B."/>
            <person name="Miyauchi S."/>
            <person name="Viragh M."/>
            <person name="Kuo A."/>
            <person name="Thoen E."/>
            <person name="Andreopoulos B."/>
            <person name="Lu D."/>
            <person name="Skrede I."/>
            <person name="Drula E."/>
            <person name="Henrissat B."/>
            <person name="Morin E."/>
            <person name="Kohler A."/>
            <person name="Barry K."/>
            <person name="LaButti K."/>
            <person name="Morin E."/>
            <person name="Salamov A."/>
            <person name="Lipzen A."/>
            <person name="Mereny Z."/>
            <person name="Hegedus B."/>
            <person name="Baldrian P."/>
            <person name="Stursova M."/>
            <person name="Weitz H."/>
            <person name="Taylor A."/>
            <person name="Grigoriev I.V."/>
            <person name="Nagy L.G."/>
            <person name="Martin F."/>
            <person name="Kauserud H."/>
        </authorList>
    </citation>
    <scope>NUCLEOTIDE SEQUENCE</scope>
    <source>
        <strain evidence="2">CBHHK188m</strain>
    </source>
</reference>
<feature type="compositionally biased region" description="Low complexity" evidence="1">
    <location>
        <begin position="196"/>
        <end position="207"/>
    </location>
</feature>
<feature type="region of interest" description="Disordered" evidence="1">
    <location>
        <begin position="155"/>
        <end position="181"/>
    </location>
</feature>
<gene>
    <name evidence="2" type="ORF">DFH07DRAFT_810121</name>
</gene>
<sequence length="320" mass="36386">MFLQDNDSWTGNTGTGLISEDDYNRLLDFTSIDSEKLEEFSQFVASLGQKKIQGKYLKVFLRAVLKNCPDWWDHKAMSTWILPCLIKSQSPMSTEDWDNTPWTTNIGKAQHHWTNQQTGIQQSWVEAMEGARKVDERIAREIEISVQSGILVNSQNESSHRRARNTMRQSTTIRKSRESHELVDERTRIDLEIEAQKQAQKEGAAQPKELKELKSSTCRTSNSTGWSVSATSNSADASRVALLRAGQRRSSPLCQPPLSLRRRQARRGLCPHLLQPSLCLRRRRDLLFLILAATRASLRGYLLPGLGNENQRSEISEPVI</sequence>
<feature type="compositionally biased region" description="Polar residues" evidence="1">
    <location>
        <begin position="215"/>
        <end position="230"/>
    </location>
</feature>
<dbReference type="EMBL" id="JARJLG010000034">
    <property type="protein sequence ID" value="KAJ7765874.1"/>
    <property type="molecule type" value="Genomic_DNA"/>
</dbReference>
<accession>A0AAD7JJ57</accession>
<evidence type="ECO:0000256" key="1">
    <source>
        <dbReference type="SAM" id="MobiDB-lite"/>
    </source>
</evidence>
<keyword evidence="3" id="KW-1185">Reference proteome</keyword>
<dbReference type="AlphaFoldDB" id="A0AAD7JJ57"/>
<dbReference type="Proteomes" id="UP001215280">
    <property type="component" value="Unassembled WGS sequence"/>
</dbReference>
<name>A0AAD7JJ57_9AGAR</name>
<comment type="caution">
    <text evidence="2">The sequence shown here is derived from an EMBL/GenBank/DDBJ whole genome shotgun (WGS) entry which is preliminary data.</text>
</comment>
<evidence type="ECO:0000313" key="2">
    <source>
        <dbReference type="EMBL" id="KAJ7765874.1"/>
    </source>
</evidence>
<organism evidence="2 3">
    <name type="scientific">Mycena maculata</name>
    <dbReference type="NCBI Taxonomy" id="230809"/>
    <lineage>
        <taxon>Eukaryota</taxon>
        <taxon>Fungi</taxon>
        <taxon>Dikarya</taxon>
        <taxon>Basidiomycota</taxon>
        <taxon>Agaricomycotina</taxon>
        <taxon>Agaricomycetes</taxon>
        <taxon>Agaricomycetidae</taxon>
        <taxon>Agaricales</taxon>
        <taxon>Marasmiineae</taxon>
        <taxon>Mycenaceae</taxon>
        <taxon>Mycena</taxon>
    </lineage>
</organism>
<proteinExistence type="predicted"/>
<feature type="region of interest" description="Disordered" evidence="1">
    <location>
        <begin position="196"/>
        <end position="230"/>
    </location>
</feature>
<evidence type="ECO:0000313" key="3">
    <source>
        <dbReference type="Proteomes" id="UP001215280"/>
    </source>
</evidence>
<protein>
    <submittedName>
        <fullName evidence="2">Uncharacterized protein</fullName>
    </submittedName>
</protein>